<proteinExistence type="predicted"/>
<dbReference type="AlphaFoldDB" id="A0A0L8GUF6"/>
<dbReference type="GO" id="GO:0005096">
    <property type="term" value="F:GTPase activator activity"/>
    <property type="evidence" value="ECO:0007669"/>
    <property type="project" value="TreeGrafter"/>
</dbReference>
<dbReference type="GO" id="GO:0045159">
    <property type="term" value="F:myosin II binding"/>
    <property type="evidence" value="ECO:0007669"/>
    <property type="project" value="TreeGrafter"/>
</dbReference>
<reference evidence="1" key="1">
    <citation type="submission" date="2015-07" db="EMBL/GenBank/DDBJ databases">
        <title>MeaNS - Measles Nucleotide Surveillance Program.</title>
        <authorList>
            <person name="Tran T."/>
            <person name="Druce J."/>
        </authorList>
    </citation>
    <scope>NUCLEOTIDE SEQUENCE</scope>
    <source>
        <strain evidence="1">UCB-OBI-ISO-001</strain>
        <tissue evidence="1">Gonad</tissue>
    </source>
</reference>
<dbReference type="PANTHER" id="PTHR10241">
    <property type="entry name" value="LETHAL 2 GIANT LARVAE PROTEIN"/>
    <property type="match status" value="1"/>
</dbReference>
<dbReference type="GO" id="GO:0006893">
    <property type="term" value="P:Golgi to plasma membrane transport"/>
    <property type="evidence" value="ECO:0007669"/>
    <property type="project" value="TreeGrafter"/>
</dbReference>
<evidence type="ECO:0008006" key="2">
    <source>
        <dbReference type="Google" id="ProtNLM"/>
    </source>
</evidence>
<sequence>MSTVMDKMKKFKIKGVLDGLRSSVNTPAKTELDITETLRSEHFEICKTVRHGFPFQPTALAYDPVQHILAIGTKSGSLRMYP</sequence>
<dbReference type="GO" id="GO:0019905">
    <property type="term" value="F:syntaxin binding"/>
    <property type="evidence" value="ECO:0007669"/>
    <property type="project" value="TreeGrafter"/>
</dbReference>
<dbReference type="OrthoDB" id="19944at2759"/>
<organism evidence="1">
    <name type="scientific">Octopus bimaculoides</name>
    <name type="common">California two-spotted octopus</name>
    <dbReference type="NCBI Taxonomy" id="37653"/>
    <lineage>
        <taxon>Eukaryota</taxon>
        <taxon>Metazoa</taxon>
        <taxon>Spiralia</taxon>
        <taxon>Lophotrochozoa</taxon>
        <taxon>Mollusca</taxon>
        <taxon>Cephalopoda</taxon>
        <taxon>Coleoidea</taxon>
        <taxon>Octopodiformes</taxon>
        <taxon>Octopoda</taxon>
        <taxon>Incirrata</taxon>
        <taxon>Octopodidae</taxon>
        <taxon>Octopus</taxon>
    </lineage>
</organism>
<protein>
    <recommendedName>
        <fullName evidence="2">Syntaxin-binding protein 5-like</fullName>
    </recommendedName>
</protein>
<accession>A0A0L8GUF6</accession>
<dbReference type="STRING" id="37653.A0A0L8GUF6"/>
<name>A0A0L8GUF6_OCTBM</name>
<dbReference type="GO" id="GO:0005886">
    <property type="term" value="C:plasma membrane"/>
    <property type="evidence" value="ECO:0007669"/>
    <property type="project" value="TreeGrafter"/>
</dbReference>
<dbReference type="GO" id="GO:0031201">
    <property type="term" value="C:SNARE complex"/>
    <property type="evidence" value="ECO:0007669"/>
    <property type="project" value="TreeGrafter"/>
</dbReference>
<dbReference type="PANTHER" id="PTHR10241:SF25">
    <property type="entry name" value="TOMOSYN, ISOFORM C"/>
    <property type="match status" value="1"/>
</dbReference>
<evidence type="ECO:0000313" key="1">
    <source>
        <dbReference type="EMBL" id="KOF80464.1"/>
    </source>
</evidence>
<dbReference type="EMBL" id="KQ420378">
    <property type="protein sequence ID" value="KOF80464.1"/>
    <property type="molecule type" value="Genomic_DNA"/>
</dbReference>
<dbReference type="GO" id="GO:0006887">
    <property type="term" value="P:exocytosis"/>
    <property type="evidence" value="ECO:0007669"/>
    <property type="project" value="TreeGrafter"/>
</dbReference>
<gene>
    <name evidence="1" type="ORF">OCBIM_22027855mg</name>
</gene>